<reference evidence="6 7" key="1">
    <citation type="submission" date="2021-11" db="EMBL/GenBank/DDBJ databases">
        <title>Draft genome sequence of Paenibacillus profundus YoMME, a new Gram-positive bacteria with exoelectrogenic properties.</title>
        <authorList>
            <person name="Hubenova Y."/>
            <person name="Hubenova E."/>
            <person name="Manasiev Y."/>
            <person name="Peykov S."/>
            <person name="Mitov M."/>
        </authorList>
    </citation>
    <scope>NUCLEOTIDE SEQUENCE [LARGE SCALE GENOMIC DNA]</scope>
    <source>
        <strain evidence="6 7">YoMME</strain>
    </source>
</reference>
<feature type="domain" description="HTH lacI-type" evidence="4">
    <location>
        <begin position="3"/>
        <end position="57"/>
    </location>
</feature>
<proteinExistence type="predicted"/>
<dbReference type="Proteomes" id="UP001199916">
    <property type="component" value="Unassembled WGS sequence"/>
</dbReference>
<evidence type="ECO:0000259" key="4">
    <source>
        <dbReference type="PROSITE" id="PS50932"/>
    </source>
</evidence>
<dbReference type="SUPFAM" id="SSF53822">
    <property type="entry name" value="Periplasmic binding protein-like I"/>
    <property type="match status" value="1"/>
</dbReference>
<keyword evidence="1" id="KW-0805">Transcription regulation</keyword>
<comment type="caution">
    <text evidence="6">The sequence shown here is derived from an EMBL/GenBank/DDBJ whole genome shotgun (WGS) entry which is preliminary data.</text>
</comment>
<dbReference type="InterPro" id="IPR010982">
    <property type="entry name" value="Lambda_DNA-bd_dom_sf"/>
</dbReference>
<evidence type="ECO:0000313" key="7">
    <source>
        <dbReference type="Proteomes" id="UP001199916"/>
    </source>
</evidence>
<evidence type="ECO:0000259" key="5">
    <source>
        <dbReference type="PROSITE" id="PS50943"/>
    </source>
</evidence>
<dbReference type="CDD" id="cd01392">
    <property type="entry name" value="HTH_LacI"/>
    <property type="match status" value="1"/>
</dbReference>
<accession>A0ABS8YFU8</accession>
<keyword evidence="3" id="KW-0804">Transcription</keyword>
<dbReference type="EMBL" id="JAJNBZ010000004">
    <property type="protein sequence ID" value="MCE5169405.1"/>
    <property type="molecule type" value="Genomic_DNA"/>
</dbReference>
<dbReference type="InterPro" id="IPR000843">
    <property type="entry name" value="HTH_LacI"/>
</dbReference>
<dbReference type="InterPro" id="IPR001387">
    <property type="entry name" value="Cro/C1-type_HTH"/>
</dbReference>
<dbReference type="SUPFAM" id="SSF47413">
    <property type="entry name" value="lambda repressor-like DNA-binding domains"/>
    <property type="match status" value="1"/>
</dbReference>
<feature type="domain" description="HTH cro/C1-type" evidence="5">
    <location>
        <begin position="8"/>
        <end position="47"/>
    </location>
</feature>
<dbReference type="PROSITE" id="PS50943">
    <property type="entry name" value="HTH_CROC1"/>
    <property type="match status" value="1"/>
</dbReference>
<evidence type="ECO:0000256" key="2">
    <source>
        <dbReference type="ARBA" id="ARBA00023125"/>
    </source>
</evidence>
<evidence type="ECO:0000313" key="6">
    <source>
        <dbReference type="EMBL" id="MCE5169405.1"/>
    </source>
</evidence>
<protein>
    <submittedName>
        <fullName evidence="6">LacI family transcriptional regulator</fullName>
    </submittedName>
</protein>
<dbReference type="Pfam" id="PF13377">
    <property type="entry name" value="Peripla_BP_3"/>
    <property type="match status" value="1"/>
</dbReference>
<dbReference type="PROSITE" id="PS50932">
    <property type="entry name" value="HTH_LACI_2"/>
    <property type="match status" value="1"/>
</dbReference>
<dbReference type="Gene3D" id="3.40.50.2300">
    <property type="match status" value="2"/>
</dbReference>
<dbReference type="RefSeq" id="WP_233696398.1">
    <property type="nucleotide sequence ID" value="NZ_JAJNBZ010000004.1"/>
</dbReference>
<dbReference type="PANTHER" id="PTHR30146">
    <property type="entry name" value="LACI-RELATED TRANSCRIPTIONAL REPRESSOR"/>
    <property type="match status" value="1"/>
</dbReference>
<gene>
    <name evidence="6" type="ORF">LQV63_08775</name>
</gene>
<evidence type="ECO:0000256" key="1">
    <source>
        <dbReference type="ARBA" id="ARBA00023015"/>
    </source>
</evidence>
<sequence length="342" mass="37986">MAVTIINVAEKAGVSPSTVSRVISNDSRISQKTSRKVRKVMEELGYHPNLMAKSLVTRTTHNIGIVLPRPAEELFQNQFFSEIIRGIVTKAASSGYDILMTTSTNEIEEWKAVERLVQGRNVDGIILLASQREDPNISFLREKKFPFVLVGRSEDYSDITSVDNDNIAAAQAITRHLIELGHRRIGFVSGPFELTVSKDRLDGYSKALLDGGIPFRCDYVFEGAFTPDSAMQVTEQILKLEERPTAIIAIDDVVAFGIIRSLWNNGLRVPEDCSVVGFNNTSLAEMCLPQISSVDIGMYQMGQSTVQALIQRIKGDGFEQARIIIPHQLIWRRSVTSPDSEA</sequence>
<dbReference type="SMART" id="SM00354">
    <property type="entry name" value="HTH_LACI"/>
    <property type="match status" value="1"/>
</dbReference>
<dbReference type="CDD" id="cd06294">
    <property type="entry name" value="PBP1_MalR-like"/>
    <property type="match status" value="1"/>
</dbReference>
<dbReference type="InterPro" id="IPR028082">
    <property type="entry name" value="Peripla_BP_I"/>
</dbReference>
<evidence type="ECO:0000256" key="3">
    <source>
        <dbReference type="ARBA" id="ARBA00023163"/>
    </source>
</evidence>
<dbReference type="PANTHER" id="PTHR30146:SF109">
    <property type="entry name" value="HTH-TYPE TRANSCRIPTIONAL REGULATOR GALS"/>
    <property type="match status" value="1"/>
</dbReference>
<dbReference type="Pfam" id="PF00356">
    <property type="entry name" value="LacI"/>
    <property type="match status" value="1"/>
</dbReference>
<dbReference type="Gene3D" id="1.10.260.40">
    <property type="entry name" value="lambda repressor-like DNA-binding domains"/>
    <property type="match status" value="1"/>
</dbReference>
<keyword evidence="7" id="KW-1185">Reference proteome</keyword>
<dbReference type="InterPro" id="IPR046335">
    <property type="entry name" value="LacI/GalR-like_sensor"/>
</dbReference>
<organism evidence="6 7">
    <name type="scientific">Paenibacillus profundus</name>
    <dbReference type="NCBI Taxonomy" id="1173085"/>
    <lineage>
        <taxon>Bacteria</taxon>
        <taxon>Bacillati</taxon>
        <taxon>Bacillota</taxon>
        <taxon>Bacilli</taxon>
        <taxon>Bacillales</taxon>
        <taxon>Paenibacillaceae</taxon>
        <taxon>Paenibacillus</taxon>
    </lineage>
</organism>
<name>A0ABS8YFU8_9BACL</name>
<keyword evidence="2" id="KW-0238">DNA-binding</keyword>